<evidence type="ECO:0000256" key="5">
    <source>
        <dbReference type="SAM" id="Coils"/>
    </source>
</evidence>
<keyword evidence="9" id="KW-1185">Reference proteome</keyword>
<feature type="transmembrane region" description="Helical" evidence="6">
    <location>
        <begin position="9"/>
        <end position="28"/>
    </location>
</feature>
<gene>
    <name evidence="8" type="ORF">BSTOLATCC_MIC15544</name>
</gene>
<dbReference type="Gene3D" id="2.60.120.260">
    <property type="entry name" value="Galactose-binding domain-like"/>
    <property type="match status" value="1"/>
</dbReference>
<dbReference type="GO" id="GO:0016020">
    <property type="term" value="C:membrane"/>
    <property type="evidence" value="ECO:0007669"/>
    <property type="project" value="InterPro"/>
</dbReference>
<dbReference type="GO" id="GO:0012505">
    <property type="term" value="C:endomembrane system"/>
    <property type="evidence" value="ECO:0007669"/>
    <property type="project" value="UniProtKB-SubCell"/>
</dbReference>
<feature type="domain" description="SUN" evidence="7">
    <location>
        <begin position="30"/>
        <end position="187"/>
    </location>
</feature>
<protein>
    <recommendedName>
        <fullName evidence="7">SUN domain-containing protein</fullName>
    </recommendedName>
</protein>
<proteinExistence type="predicted"/>
<dbReference type="InterPro" id="IPR008979">
    <property type="entry name" value="Galactose-bd-like_sf"/>
</dbReference>
<organism evidence="8 9">
    <name type="scientific">Blepharisma stoltei</name>
    <dbReference type="NCBI Taxonomy" id="1481888"/>
    <lineage>
        <taxon>Eukaryota</taxon>
        <taxon>Sar</taxon>
        <taxon>Alveolata</taxon>
        <taxon>Ciliophora</taxon>
        <taxon>Postciliodesmatophora</taxon>
        <taxon>Heterotrichea</taxon>
        <taxon>Heterotrichida</taxon>
        <taxon>Blepharismidae</taxon>
        <taxon>Blepharisma</taxon>
    </lineage>
</organism>
<keyword evidence="3 6" id="KW-1133">Transmembrane helix</keyword>
<dbReference type="Pfam" id="PF07738">
    <property type="entry name" value="Sad1_UNC"/>
    <property type="match status" value="1"/>
</dbReference>
<keyword evidence="2 6" id="KW-0812">Transmembrane</keyword>
<evidence type="ECO:0000256" key="6">
    <source>
        <dbReference type="SAM" id="Phobius"/>
    </source>
</evidence>
<name>A0AAU9ISJ3_9CILI</name>
<reference evidence="8" key="1">
    <citation type="submission" date="2021-09" db="EMBL/GenBank/DDBJ databases">
        <authorList>
            <consortium name="AG Swart"/>
            <person name="Singh M."/>
            <person name="Singh A."/>
            <person name="Seah K."/>
            <person name="Emmerich C."/>
        </authorList>
    </citation>
    <scope>NUCLEOTIDE SEQUENCE</scope>
    <source>
        <strain evidence="8">ATCC30299</strain>
    </source>
</reference>
<evidence type="ECO:0000313" key="8">
    <source>
        <dbReference type="EMBL" id="CAG9316103.1"/>
    </source>
</evidence>
<dbReference type="PANTHER" id="PTHR12953">
    <property type="entry name" value="MEMBRANE PROTEIN CH1 RELATED"/>
    <property type="match status" value="1"/>
</dbReference>
<comment type="caution">
    <text evidence="8">The sequence shown here is derived from an EMBL/GenBank/DDBJ whole genome shotgun (WGS) entry which is preliminary data.</text>
</comment>
<sequence>MRKIANTHFLLPSLLIPLFLLVILRFIIPMPRIFLSLSEVPYHKDNPRYDYAAIDSGGKILDKSSMINNAKGILYSDQDKYMVVPCYIPEKWIEISLNEDINIEEFQIKQGEIYSSSFKEIQLWGSIEYPSHEWMLIGNFILEESKPIQRFKVNPKWVRFLKVYFIDYYGDEYYCSITQFSVYGTNMLRTFNDDFKAKIEETQNNEKIFEHISPYMKTIEKIKKLKEKKNKIIAKSYGDDNFYDWNSSEDYCIYDTNWNFSNKNFDYSLNSSLQNPSNFGLNFITKNMVGVEIRLQELELFKELFAELADENQNAFEKIDKNLDVLKNDYDHIILDLLYEVKDREYFLKLFQFEIEKLRKTIKKIEGKNKEKELSLGSLKFYMIFFFIFNIIIAATFFCKWLSSFRNTNKIKVKEF</sequence>
<dbReference type="EMBL" id="CAJZBQ010000015">
    <property type="protein sequence ID" value="CAG9316103.1"/>
    <property type="molecule type" value="Genomic_DNA"/>
</dbReference>
<dbReference type="GO" id="GO:0005737">
    <property type="term" value="C:cytoplasm"/>
    <property type="evidence" value="ECO:0007669"/>
    <property type="project" value="TreeGrafter"/>
</dbReference>
<evidence type="ECO:0000256" key="2">
    <source>
        <dbReference type="ARBA" id="ARBA00022692"/>
    </source>
</evidence>
<dbReference type="InterPro" id="IPR012919">
    <property type="entry name" value="SUN_dom"/>
</dbReference>
<accession>A0AAU9ISJ3</accession>
<keyword evidence="4 6" id="KW-0472">Membrane</keyword>
<evidence type="ECO:0000256" key="4">
    <source>
        <dbReference type="ARBA" id="ARBA00023136"/>
    </source>
</evidence>
<evidence type="ECO:0000259" key="7">
    <source>
        <dbReference type="PROSITE" id="PS51469"/>
    </source>
</evidence>
<dbReference type="PROSITE" id="PS51469">
    <property type="entry name" value="SUN"/>
    <property type="match status" value="1"/>
</dbReference>
<dbReference type="Proteomes" id="UP001162131">
    <property type="component" value="Unassembled WGS sequence"/>
</dbReference>
<dbReference type="SUPFAM" id="SSF49785">
    <property type="entry name" value="Galactose-binding domain-like"/>
    <property type="match status" value="1"/>
</dbReference>
<dbReference type="GO" id="GO:0034975">
    <property type="term" value="P:protein folding in endoplasmic reticulum"/>
    <property type="evidence" value="ECO:0007669"/>
    <property type="project" value="TreeGrafter"/>
</dbReference>
<evidence type="ECO:0000313" key="9">
    <source>
        <dbReference type="Proteomes" id="UP001162131"/>
    </source>
</evidence>
<dbReference type="AlphaFoldDB" id="A0AAU9ISJ3"/>
<keyword evidence="5" id="KW-0175">Coiled coil</keyword>
<dbReference type="InterPro" id="IPR045120">
    <property type="entry name" value="Suco/Slp1-like"/>
</dbReference>
<comment type="subcellular location">
    <subcellularLocation>
        <location evidence="1">Endomembrane system</location>
    </subcellularLocation>
</comment>
<evidence type="ECO:0000256" key="1">
    <source>
        <dbReference type="ARBA" id="ARBA00004308"/>
    </source>
</evidence>
<evidence type="ECO:0000256" key="3">
    <source>
        <dbReference type="ARBA" id="ARBA00022989"/>
    </source>
</evidence>
<feature type="transmembrane region" description="Helical" evidence="6">
    <location>
        <begin position="381"/>
        <end position="402"/>
    </location>
</feature>
<dbReference type="PANTHER" id="PTHR12953:SF0">
    <property type="entry name" value="SUN DOMAIN-CONTAINING OSSIFICATION FACTOR"/>
    <property type="match status" value="1"/>
</dbReference>
<feature type="coiled-coil region" evidence="5">
    <location>
        <begin position="309"/>
        <end position="375"/>
    </location>
</feature>